<dbReference type="Proteomes" id="UP000076798">
    <property type="component" value="Unassembled WGS sequence"/>
</dbReference>
<evidence type="ECO:0000313" key="2">
    <source>
        <dbReference type="EMBL" id="KZT32253.1"/>
    </source>
</evidence>
<reference evidence="2 3" key="1">
    <citation type="journal article" date="2016" name="Mol. Biol. Evol.">
        <title>Comparative Genomics of Early-Diverging Mushroom-Forming Fungi Provides Insights into the Origins of Lignocellulose Decay Capabilities.</title>
        <authorList>
            <person name="Nagy L.G."/>
            <person name="Riley R."/>
            <person name="Tritt A."/>
            <person name="Adam C."/>
            <person name="Daum C."/>
            <person name="Floudas D."/>
            <person name="Sun H."/>
            <person name="Yadav J.S."/>
            <person name="Pangilinan J."/>
            <person name="Larsson K.H."/>
            <person name="Matsuura K."/>
            <person name="Barry K."/>
            <person name="Labutti K."/>
            <person name="Kuo R."/>
            <person name="Ohm R.A."/>
            <person name="Bhattacharya S.S."/>
            <person name="Shirouzu T."/>
            <person name="Yoshinaga Y."/>
            <person name="Martin F.M."/>
            <person name="Grigoriev I.V."/>
            <person name="Hibbett D.S."/>
        </authorList>
    </citation>
    <scope>NUCLEOTIDE SEQUENCE [LARGE SCALE GENOMIC DNA]</scope>
    <source>
        <strain evidence="2 3">HHB10207 ss-3</strain>
    </source>
</reference>
<feature type="signal peptide" evidence="1">
    <location>
        <begin position="1"/>
        <end position="20"/>
    </location>
</feature>
<evidence type="ECO:0000256" key="1">
    <source>
        <dbReference type="SAM" id="SignalP"/>
    </source>
</evidence>
<gene>
    <name evidence="2" type="ORF">SISSUDRAFT_1133268</name>
</gene>
<accession>A0A165XJI2</accession>
<keyword evidence="1" id="KW-0732">Signal</keyword>
<sequence length="177" mass="19977">MPWADGIAFSLHILRLVVHGSLQLLPVFHVSCLVREATMSNDRDDDSSRLPPPVPVELPFSVAPPDDPPFDLQLLKQTITEVFTTFQPLQSSNQEMLAPTFFFLSRQFETLVSAVNNLNTTMIAQTITVTDMKLTVETQKEIVEQTIESQRQTTERLQKTLDIHTSKLSILARDAEK</sequence>
<evidence type="ECO:0000313" key="3">
    <source>
        <dbReference type="Proteomes" id="UP000076798"/>
    </source>
</evidence>
<feature type="non-terminal residue" evidence="2">
    <location>
        <position position="177"/>
    </location>
</feature>
<dbReference type="AlphaFoldDB" id="A0A165XJI2"/>
<keyword evidence="3" id="KW-1185">Reference proteome</keyword>
<name>A0A165XJI2_9AGAM</name>
<feature type="chain" id="PRO_5007869078" evidence="1">
    <location>
        <begin position="21"/>
        <end position="177"/>
    </location>
</feature>
<protein>
    <submittedName>
        <fullName evidence="2">Uncharacterized protein</fullName>
    </submittedName>
</protein>
<proteinExistence type="predicted"/>
<dbReference type="EMBL" id="KV428362">
    <property type="protein sequence ID" value="KZT32253.1"/>
    <property type="molecule type" value="Genomic_DNA"/>
</dbReference>
<organism evidence="2 3">
    <name type="scientific">Sistotremastrum suecicum HHB10207 ss-3</name>
    <dbReference type="NCBI Taxonomy" id="1314776"/>
    <lineage>
        <taxon>Eukaryota</taxon>
        <taxon>Fungi</taxon>
        <taxon>Dikarya</taxon>
        <taxon>Basidiomycota</taxon>
        <taxon>Agaricomycotina</taxon>
        <taxon>Agaricomycetes</taxon>
        <taxon>Sistotremastrales</taxon>
        <taxon>Sistotremastraceae</taxon>
        <taxon>Sistotremastrum</taxon>
    </lineage>
</organism>